<dbReference type="Proteomes" id="UP001565435">
    <property type="component" value="Unassembled WGS sequence"/>
</dbReference>
<evidence type="ECO:0000313" key="1">
    <source>
        <dbReference type="EMBL" id="MEY9259979.1"/>
    </source>
</evidence>
<evidence type="ECO:0000313" key="2">
    <source>
        <dbReference type="Proteomes" id="UP001565435"/>
    </source>
</evidence>
<proteinExistence type="predicted"/>
<accession>A0ABV4EN78</accession>
<comment type="caution">
    <text evidence="1">The sequence shown here is derived from an EMBL/GenBank/DDBJ whole genome shotgun (WGS) entry which is preliminary data.</text>
</comment>
<reference evidence="1 2" key="1">
    <citation type="submission" date="2024-07" db="EMBL/GenBank/DDBJ databases">
        <title>Mealworm larvae gut microbial communities from Newark, Delaware, USA.</title>
        <authorList>
            <person name="Blenner M."/>
        </authorList>
    </citation>
    <scope>NUCLEOTIDE SEQUENCE [LARGE SCALE GENOMIC DNA]</scope>
    <source>
        <strain evidence="1 2">UD i117</strain>
    </source>
</reference>
<protein>
    <submittedName>
        <fullName evidence="1">Uncharacterized protein</fullName>
    </submittedName>
</protein>
<sequence>MTHPVPLDAATTPLAELSDSDVVITAEGEIAWVAAVLHSPDGTSVHAFPGAGPGSQGDGLSTSLPEFSLPPESVVVASAGAPSDCPTILALPPGRIQQAFILAGVNATRIRVEWKRSDDLDSLNQGSTVHFVLDDGKLYRAVYGKFVSSSANPAKTKIRYSESTVNDYVANRDCAHWPLLAITELPENPKQA</sequence>
<dbReference type="EMBL" id="JBGBYS010000021">
    <property type="protein sequence ID" value="MEY9259979.1"/>
    <property type="molecule type" value="Genomic_DNA"/>
</dbReference>
<name>A0ABV4EN78_BREEP</name>
<organism evidence="1 2">
    <name type="scientific">Brevibacterium epidermidis</name>
    <dbReference type="NCBI Taxonomy" id="1698"/>
    <lineage>
        <taxon>Bacteria</taxon>
        <taxon>Bacillati</taxon>
        <taxon>Actinomycetota</taxon>
        <taxon>Actinomycetes</taxon>
        <taxon>Micrococcales</taxon>
        <taxon>Brevibacteriaceae</taxon>
        <taxon>Brevibacterium</taxon>
    </lineage>
</organism>
<gene>
    <name evidence="1" type="ORF">ABH903_003017</name>
</gene>
<keyword evidence="2" id="KW-1185">Reference proteome</keyword>